<dbReference type="PANTHER" id="PTHR35889">
    <property type="entry name" value="CYCLOINULO-OLIGOSACCHARIDE FRUCTANOTRANSFERASE-RELATED"/>
    <property type="match status" value="1"/>
</dbReference>
<dbReference type="GO" id="GO:0020037">
    <property type="term" value="F:heme binding"/>
    <property type="evidence" value="ECO:0007669"/>
    <property type="project" value="InterPro"/>
</dbReference>
<dbReference type="Pfam" id="PF07587">
    <property type="entry name" value="PSD1"/>
    <property type="match status" value="1"/>
</dbReference>
<evidence type="ECO:0000313" key="5">
    <source>
        <dbReference type="EMBL" id="HGT38267.1"/>
    </source>
</evidence>
<keyword evidence="1" id="KW-0732">Signal</keyword>
<dbReference type="SUPFAM" id="SSF46626">
    <property type="entry name" value="Cytochrome c"/>
    <property type="match status" value="1"/>
</dbReference>
<dbReference type="PANTHER" id="PTHR35889:SF3">
    <property type="entry name" value="F-BOX DOMAIN-CONTAINING PROTEIN"/>
    <property type="match status" value="1"/>
</dbReference>
<evidence type="ECO:0000256" key="1">
    <source>
        <dbReference type="SAM" id="SignalP"/>
    </source>
</evidence>
<evidence type="ECO:0000259" key="2">
    <source>
        <dbReference type="Pfam" id="PF07583"/>
    </source>
</evidence>
<protein>
    <submittedName>
        <fullName evidence="5">DUF1553 domain-containing protein</fullName>
    </submittedName>
</protein>
<dbReference type="InterPro" id="IPR022655">
    <property type="entry name" value="DUF1553"/>
</dbReference>
<dbReference type="Pfam" id="PF07583">
    <property type="entry name" value="PSCyt2"/>
    <property type="match status" value="1"/>
</dbReference>
<feature type="chain" id="PRO_5028467611" evidence="1">
    <location>
        <begin position="17"/>
        <end position="993"/>
    </location>
</feature>
<feature type="domain" description="DUF1553" evidence="3">
    <location>
        <begin position="716"/>
        <end position="970"/>
    </location>
</feature>
<dbReference type="Pfam" id="PF07635">
    <property type="entry name" value="PSCyt1"/>
    <property type="match status" value="1"/>
</dbReference>
<dbReference type="GO" id="GO:0009055">
    <property type="term" value="F:electron transfer activity"/>
    <property type="evidence" value="ECO:0007669"/>
    <property type="project" value="InterPro"/>
</dbReference>
<dbReference type="InterPro" id="IPR011444">
    <property type="entry name" value="DUF1549"/>
</dbReference>
<dbReference type="InterPro" id="IPR036909">
    <property type="entry name" value="Cyt_c-like_dom_sf"/>
</dbReference>
<reference evidence="5" key="1">
    <citation type="journal article" date="2020" name="mSystems">
        <title>Genome- and Community-Level Interaction Insights into Carbon Utilization and Element Cycling Functions of Hydrothermarchaeota in Hydrothermal Sediment.</title>
        <authorList>
            <person name="Zhou Z."/>
            <person name="Liu Y."/>
            <person name="Xu W."/>
            <person name="Pan J."/>
            <person name="Luo Z.H."/>
            <person name="Li M."/>
        </authorList>
    </citation>
    <scope>NUCLEOTIDE SEQUENCE [LARGE SCALE GENOMIC DNA]</scope>
    <source>
        <strain evidence="5">SpSt-508</strain>
    </source>
</reference>
<sequence>MAACLLLLAWTSAAFVEPEDQATSAHFREQVAPLFERRCVSCHNDADRRGGLSLQSFASLQRGGDSGPVVTPVMPDASLLLSAVMGDRPEMPKTGSPLSATEVAALREWIVSGAHFPADVVLRERPVADLNWWSLRPLQRPNVPRAGAGWARNPIDCFIAERWQSAGLTPSPEADRTTLIRRLYFDLWGLPPTPEAVAEFLADPHPDAYERLVDRLLASPHFGERWARHWLDVVHYGDTHGYDKDQPRPHAWPYRDYVIRAFNSDKPYAQFVTEQLAGDVVAPGMEDGITALGFIAAGPWDFISHVEVPESKIDGQRARSLDRDDMVVNTLNTFCSVTVQCARCHAHKFDPVSQVDYYRLQAVFAALDRADKPYDTDPAVAVRRQSLLAAERQLVAEQQQAVAEFVRQGGLELAALDRRLHEARQAASTSPHVPPEFGYHSQIELQADRAKWVQVDLGTSVDIARVVLFPCHDTFNNIGSGFGFPPRWKVELADDPEFSSGVRLLVDRTDADVPNPGLAPQSHAVAPVTGRYVRVTATRLAPRKNDFIFALAELQVFDTAGTNRALGQPVTALDAIEAAPRWRRSNLVDGLFPHGGGEGTAGVVAHLERERSALVRRTVSQETRAWVERVEVQLAKVRDQLQTLPAQAVVYAGTVHTSSGNFAGTGANGGRPRPIHVLARGDVRRPGELVRAGAPAFVPGFPAEFELEDEHPESARRKMLADWIVHRDHPLTWRSIVNRLWQYHFGRGLVDSPNDFGRMGQKPTHPELLDWLAVELRDGGHSLKRVHRLIVTSAAYRQVSRDRPECSAQDAGNALLWRAPRRRLEAEAVRDSLLFVAGRLDDRMYGPGFQDFVVERPEHSPHYEYHLHDPRDPRSHRRSVYRFLVRSQPQPFMTTLDCADPSMSVDKRNETINALQALALLNNGLTLVMAEEFARSVAPLGTLEDQLTAAFERAVSRPPTPDECSLLLDYARQHGLPNTCRLLLNLNEFGFVD</sequence>
<dbReference type="SUPFAM" id="SSF49785">
    <property type="entry name" value="Galactose-binding domain-like"/>
    <property type="match status" value="1"/>
</dbReference>
<proteinExistence type="predicted"/>
<organism evidence="5">
    <name type="scientific">Schlesneria paludicola</name>
    <dbReference type="NCBI Taxonomy" id="360056"/>
    <lineage>
        <taxon>Bacteria</taxon>
        <taxon>Pseudomonadati</taxon>
        <taxon>Planctomycetota</taxon>
        <taxon>Planctomycetia</taxon>
        <taxon>Planctomycetales</taxon>
        <taxon>Planctomycetaceae</taxon>
        <taxon>Schlesneria</taxon>
    </lineage>
</organism>
<dbReference type="Gene3D" id="2.60.120.260">
    <property type="entry name" value="Galactose-binding domain-like"/>
    <property type="match status" value="1"/>
</dbReference>
<evidence type="ECO:0000259" key="4">
    <source>
        <dbReference type="Pfam" id="PF07635"/>
    </source>
</evidence>
<gene>
    <name evidence="5" type="ORF">ENS64_03240</name>
</gene>
<comment type="caution">
    <text evidence="5">The sequence shown here is derived from an EMBL/GenBank/DDBJ whole genome shotgun (WGS) entry which is preliminary data.</text>
</comment>
<dbReference type="InterPro" id="IPR008979">
    <property type="entry name" value="Galactose-bd-like_sf"/>
</dbReference>
<dbReference type="AlphaFoldDB" id="A0A7C4QLP0"/>
<feature type="domain" description="Cytochrome C Planctomycete-type" evidence="4">
    <location>
        <begin position="39"/>
        <end position="94"/>
    </location>
</feature>
<accession>A0A7C4QLP0</accession>
<dbReference type="InterPro" id="IPR011429">
    <property type="entry name" value="Cyt_c_Planctomycete-type"/>
</dbReference>
<dbReference type="EMBL" id="DSVQ01000006">
    <property type="protein sequence ID" value="HGT38267.1"/>
    <property type="molecule type" value="Genomic_DNA"/>
</dbReference>
<evidence type="ECO:0000259" key="3">
    <source>
        <dbReference type="Pfam" id="PF07587"/>
    </source>
</evidence>
<name>A0A7C4QLP0_9PLAN</name>
<feature type="signal peptide" evidence="1">
    <location>
        <begin position="1"/>
        <end position="16"/>
    </location>
</feature>
<feature type="domain" description="DUF1549" evidence="2">
    <location>
        <begin position="154"/>
        <end position="367"/>
    </location>
</feature>